<evidence type="ECO:0000256" key="1">
    <source>
        <dbReference type="SAM" id="MobiDB-lite"/>
    </source>
</evidence>
<feature type="region of interest" description="Disordered" evidence="1">
    <location>
        <begin position="1"/>
        <end position="22"/>
    </location>
</feature>
<name>A0A024FVL2_9STRA</name>
<dbReference type="Proteomes" id="UP000053237">
    <property type="component" value="Unassembled WGS sequence"/>
</dbReference>
<sequence>MKSSRHSIQRNGDDRRIEALNGGKSQNDYVAVARSVVEPTSVSSEEDSLFESSSAASLARDQNIGSKASSGWSFVQNTLDDLNLSENVKTGASTVFGMQINAQRIVRSVEILLQGLSQIARSHRDILLLWKKEAPYHIASLLLPRQIPRLHMECLSVKRIQVNALPRRSKSQIALNLNILPNEKRSTALI</sequence>
<organism evidence="2 3">
    <name type="scientific">Albugo candida</name>
    <dbReference type="NCBI Taxonomy" id="65357"/>
    <lineage>
        <taxon>Eukaryota</taxon>
        <taxon>Sar</taxon>
        <taxon>Stramenopiles</taxon>
        <taxon>Oomycota</taxon>
        <taxon>Peronosporomycetes</taxon>
        <taxon>Albuginales</taxon>
        <taxon>Albuginaceae</taxon>
        <taxon>Albugo</taxon>
    </lineage>
</organism>
<gene>
    <name evidence="2" type="ORF">BN9_124770</name>
</gene>
<dbReference type="AlphaFoldDB" id="A0A024FVL2"/>
<protein>
    <submittedName>
        <fullName evidence="2">Uncharacterized protein</fullName>
    </submittedName>
</protein>
<accession>A0A024FVL2</accession>
<evidence type="ECO:0000313" key="3">
    <source>
        <dbReference type="Proteomes" id="UP000053237"/>
    </source>
</evidence>
<keyword evidence="3" id="KW-1185">Reference proteome</keyword>
<proteinExistence type="predicted"/>
<dbReference type="EMBL" id="CAIX01000575">
    <property type="protein sequence ID" value="CCI11165.1"/>
    <property type="molecule type" value="Genomic_DNA"/>
</dbReference>
<reference evidence="2 3" key="1">
    <citation type="submission" date="2012-05" db="EMBL/GenBank/DDBJ databases">
        <title>Recombination and specialization in a pathogen metapopulation.</title>
        <authorList>
            <person name="Gardiner A."/>
            <person name="Kemen E."/>
            <person name="Schultz-Larsen T."/>
            <person name="MacLean D."/>
            <person name="Van Oosterhout C."/>
            <person name="Jones J.D.G."/>
        </authorList>
    </citation>
    <scope>NUCLEOTIDE SEQUENCE [LARGE SCALE GENOMIC DNA]</scope>
    <source>
        <strain evidence="2 3">Ac Nc2</strain>
    </source>
</reference>
<comment type="caution">
    <text evidence="2">The sequence shown here is derived from an EMBL/GenBank/DDBJ whole genome shotgun (WGS) entry which is preliminary data.</text>
</comment>
<evidence type="ECO:0000313" key="2">
    <source>
        <dbReference type="EMBL" id="CCI11165.1"/>
    </source>
</evidence>
<dbReference type="InParanoid" id="A0A024FVL2"/>